<organism evidence="2 3">
    <name type="scientific">Clonostachys chloroleuca</name>
    <dbReference type="NCBI Taxonomy" id="1926264"/>
    <lineage>
        <taxon>Eukaryota</taxon>
        <taxon>Fungi</taxon>
        <taxon>Dikarya</taxon>
        <taxon>Ascomycota</taxon>
        <taxon>Pezizomycotina</taxon>
        <taxon>Sordariomycetes</taxon>
        <taxon>Hypocreomycetidae</taxon>
        <taxon>Hypocreales</taxon>
        <taxon>Bionectriaceae</taxon>
        <taxon>Clonostachys</taxon>
    </lineage>
</organism>
<sequence length="177" mass="19028">MGGLPSPEDVRQLLGPPKQTALPFNNVNQAVRSLIFALVPGERRVVGPSTLVVKLLTVLGEQRSIGVCVEMDGLIALWRSAEETTRGLGIAGLGPGSFKAADLGTGAGDRYYEPRGRMDRPPRRTGRADLPPPSSNRKVEGVIAPPNPYPLSDDEFEITSRNNLTRLSAAREEKVAC</sequence>
<feature type="region of interest" description="Disordered" evidence="1">
    <location>
        <begin position="104"/>
        <end position="155"/>
    </location>
</feature>
<reference evidence="2" key="1">
    <citation type="submission" date="2023-01" db="EMBL/GenBank/DDBJ databases">
        <authorList>
            <person name="Piombo E."/>
        </authorList>
    </citation>
    <scope>NUCLEOTIDE SEQUENCE</scope>
</reference>
<comment type="caution">
    <text evidence="2">The sequence shown here is derived from an EMBL/GenBank/DDBJ whole genome shotgun (WGS) entry which is preliminary data.</text>
</comment>
<evidence type="ECO:0000256" key="1">
    <source>
        <dbReference type="SAM" id="MobiDB-lite"/>
    </source>
</evidence>
<proteinExistence type="predicted"/>
<dbReference type="AlphaFoldDB" id="A0AA35LR25"/>
<dbReference type="EMBL" id="CABFNP030000531">
    <property type="protein sequence ID" value="CAI6040543.1"/>
    <property type="molecule type" value="Genomic_DNA"/>
</dbReference>
<gene>
    <name evidence="2" type="ORF">CCHLO57077_00019773</name>
</gene>
<name>A0AA35LR25_9HYPO</name>
<dbReference type="Proteomes" id="UP001160390">
    <property type="component" value="Unassembled WGS sequence"/>
</dbReference>
<evidence type="ECO:0000313" key="3">
    <source>
        <dbReference type="Proteomes" id="UP001160390"/>
    </source>
</evidence>
<accession>A0AA35LR25</accession>
<keyword evidence="3" id="KW-1185">Reference proteome</keyword>
<evidence type="ECO:0000313" key="2">
    <source>
        <dbReference type="EMBL" id="CAI6040543.1"/>
    </source>
</evidence>
<protein>
    <submittedName>
        <fullName evidence="2">Uncharacterized protein</fullName>
    </submittedName>
</protein>
<feature type="compositionally biased region" description="Basic and acidic residues" evidence="1">
    <location>
        <begin position="110"/>
        <end position="122"/>
    </location>
</feature>